<evidence type="ECO:0000313" key="2">
    <source>
        <dbReference type="Proteomes" id="UP000324222"/>
    </source>
</evidence>
<comment type="caution">
    <text evidence="1">The sequence shown here is derived from an EMBL/GenBank/DDBJ whole genome shotgun (WGS) entry which is preliminary data.</text>
</comment>
<evidence type="ECO:0000313" key="1">
    <source>
        <dbReference type="EMBL" id="MPD06826.1"/>
    </source>
</evidence>
<accession>A0A5B7KJ00</accession>
<keyword evidence="2" id="KW-1185">Reference proteome</keyword>
<proteinExistence type="predicted"/>
<gene>
    <name evidence="1" type="ORF">E2C01_102656</name>
</gene>
<dbReference type="Proteomes" id="UP000324222">
    <property type="component" value="Unassembled WGS sequence"/>
</dbReference>
<organism evidence="1 2">
    <name type="scientific">Portunus trituberculatus</name>
    <name type="common">Swimming crab</name>
    <name type="synonym">Neptunus trituberculatus</name>
    <dbReference type="NCBI Taxonomy" id="210409"/>
    <lineage>
        <taxon>Eukaryota</taxon>
        <taxon>Metazoa</taxon>
        <taxon>Ecdysozoa</taxon>
        <taxon>Arthropoda</taxon>
        <taxon>Crustacea</taxon>
        <taxon>Multicrustacea</taxon>
        <taxon>Malacostraca</taxon>
        <taxon>Eumalacostraca</taxon>
        <taxon>Eucarida</taxon>
        <taxon>Decapoda</taxon>
        <taxon>Pleocyemata</taxon>
        <taxon>Brachyura</taxon>
        <taxon>Eubrachyura</taxon>
        <taxon>Portunoidea</taxon>
        <taxon>Portunidae</taxon>
        <taxon>Portuninae</taxon>
        <taxon>Portunus</taxon>
    </lineage>
</organism>
<name>A0A5B7KJ00_PORTR</name>
<dbReference type="AlphaFoldDB" id="A0A5B7KJ00"/>
<protein>
    <submittedName>
        <fullName evidence="1">Uncharacterized protein</fullName>
    </submittedName>
</protein>
<dbReference type="EMBL" id="VSRR010153165">
    <property type="protein sequence ID" value="MPD06826.1"/>
    <property type="molecule type" value="Genomic_DNA"/>
</dbReference>
<sequence length="62" mass="7613">MEWERGKEIRDKARQRWERKRGEARWSEVERGSKQIQTKQSCKNIADFNFKCLFEGYKENES</sequence>
<reference evidence="1 2" key="1">
    <citation type="submission" date="2019-05" db="EMBL/GenBank/DDBJ databases">
        <title>Another draft genome of Portunus trituberculatus and its Hox gene families provides insights of decapod evolution.</title>
        <authorList>
            <person name="Jeong J.-H."/>
            <person name="Song I."/>
            <person name="Kim S."/>
            <person name="Choi T."/>
            <person name="Kim D."/>
            <person name="Ryu S."/>
            <person name="Kim W."/>
        </authorList>
    </citation>
    <scope>NUCLEOTIDE SEQUENCE [LARGE SCALE GENOMIC DNA]</scope>
    <source>
        <tissue evidence="1">Muscle</tissue>
    </source>
</reference>